<feature type="compositionally biased region" description="Pro residues" evidence="3">
    <location>
        <begin position="1053"/>
        <end position="1064"/>
    </location>
</feature>
<feature type="compositionally biased region" description="Basic and acidic residues" evidence="3">
    <location>
        <begin position="231"/>
        <end position="240"/>
    </location>
</feature>
<dbReference type="Pfam" id="PF00621">
    <property type="entry name" value="RhoGEF"/>
    <property type="match status" value="1"/>
</dbReference>
<dbReference type="InterPro" id="IPR001849">
    <property type="entry name" value="PH_domain"/>
</dbReference>
<name>A0A1B6F311_9HEMI</name>
<feature type="compositionally biased region" description="Pro residues" evidence="3">
    <location>
        <begin position="590"/>
        <end position="602"/>
    </location>
</feature>
<feature type="domain" description="DH" evidence="5">
    <location>
        <begin position="1225"/>
        <end position="1416"/>
    </location>
</feature>
<feature type="region of interest" description="Disordered" evidence="3">
    <location>
        <begin position="322"/>
        <end position="354"/>
    </location>
</feature>
<feature type="compositionally biased region" description="Polar residues" evidence="3">
    <location>
        <begin position="334"/>
        <end position="343"/>
    </location>
</feature>
<dbReference type="PROSITE" id="PS50003">
    <property type="entry name" value="PH_DOMAIN"/>
    <property type="match status" value="1"/>
</dbReference>
<feature type="compositionally biased region" description="Polar residues" evidence="3">
    <location>
        <begin position="241"/>
        <end position="253"/>
    </location>
</feature>
<feature type="compositionally biased region" description="Basic residues" evidence="3">
    <location>
        <begin position="42"/>
        <end position="54"/>
    </location>
</feature>
<evidence type="ECO:0000256" key="2">
    <source>
        <dbReference type="ARBA" id="ARBA00022490"/>
    </source>
</evidence>
<dbReference type="InterPro" id="IPR051480">
    <property type="entry name" value="Endocytic_GEF_Adapter"/>
</dbReference>
<dbReference type="GO" id="GO:0035025">
    <property type="term" value="P:positive regulation of Rho protein signal transduction"/>
    <property type="evidence" value="ECO:0007669"/>
    <property type="project" value="TreeGrafter"/>
</dbReference>
<evidence type="ECO:0000256" key="3">
    <source>
        <dbReference type="SAM" id="MobiDB-lite"/>
    </source>
</evidence>
<feature type="region of interest" description="Disordered" evidence="3">
    <location>
        <begin position="231"/>
        <end position="305"/>
    </location>
</feature>
<feature type="non-terminal residue" evidence="6">
    <location>
        <position position="1"/>
    </location>
</feature>
<feature type="domain" description="PH" evidence="4">
    <location>
        <begin position="1464"/>
        <end position="1594"/>
    </location>
</feature>
<protein>
    <recommendedName>
        <fullName evidence="7">DH domain-containing protein</fullName>
    </recommendedName>
</protein>
<dbReference type="CDD" id="cd00160">
    <property type="entry name" value="RhoGEF"/>
    <property type="match status" value="1"/>
</dbReference>
<dbReference type="GO" id="GO:0005085">
    <property type="term" value="F:guanyl-nucleotide exchange factor activity"/>
    <property type="evidence" value="ECO:0007669"/>
    <property type="project" value="InterPro"/>
</dbReference>
<dbReference type="FunFam" id="1.20.900.10:FF:000038">
    <property type="entry name" value="Myosin-M heavy chain"/>
    <property type="match status" value="1"/>
</dbReference>
<accession>A0A1B6F311</accession>
<keyword evidence="2" id="KW-0963">Cytoplasm</keyword>
<feature type="region of interest" description="Disordered" evidence="3">
    <location>
        <begin position="961"/>
        <end position="989"/>
    </location>
</feature>
<evidence type="ECO:0000259" key="5">
    <source>
        <dbReference type="PROSITE" id="PS50010"/>
    </source>
</evidence>
<proteinExistence type="predicted"/>
<sequence length="1618" mass="181434">PLLEDLKDPYDIMRKSRLATVSSTLRVPPEGRSRAKSSSPPGRRRRRSKSPPRHRSPDNRFIDRRALNLNSVVDKSDSSSRKSILECDVNPYELISQYLKDSDPVDSRFSIEEDEFSDNLSENALDDVTYGSRTNVKSRSVDDKKKSRKAVTPGSLRSKKGFLDTYKTKWEEQSRVSDSLPGGVSIGGQRIRLFNNSDPLPNVVSANEFVSDSDNEEEEIYDMEKHKAWFSEKKDIESAKSKSSQIPRLTNSPKRPPRKTKSRLEPVNSSKPPAKNSNETGGKNRVNFALDVPTQTNRRSNSLTSSASLEIKSILKKPNSTLNLSESTNLSHSPTTFGGTSSRQDGETGARSVTPSATRNVYLPTFKDFKQQQNRKKKQVQFKVTDGSDDNILDGPAMIAESEEDVTSPATPVTPVLTPDVVITNPESSEVLRLQFFGDNQEDAQAVNQTRAEDRPQSSLDAPQMDGDSSEDQDEGRSTNRLQRSLSDRMSPGADQGSKFNDTMRLRLRAGRRDSRDTFTEGGRKPERRVLSPGRPRPKEPPPPPPPPAADNSSPVVDSNLQDLTNCQDTSIFQQHHMVNQFLTDSPPSECSPPPPPPPPRQIFPFTREQIEKINQNKGRSCDLRPRSSSNSPVRHRADSSPSGTVFPRRTSLTFPISAATDDTEEGPLWHRESSIANENFATLMPLEENVPAMETLSSVTEVYEALEKNSKGVDESEDEMGAQQEETIVEQSVKLHIPLASDSTVTNDQEVTQNCTIVTVSSPSHKMSVTSPKTHPNRRTSIMITGKENDQSEHKVIKTSVVIGDYKPPVSNTGSNKVTINVGGFDYHNNKNKTAKNNTQIEIRSEYKSNVTIGPSDNKSRTLLIVAPDQPSVAPEVDTSTKENEAVPKKSDLVKENKINKEAQEEINKLIRSNVDPVEAARKNIVPHVCGLGKLSQEDKERQSTHDGLVTVKNEKFSMKGPEQIEDTTDAQILPDTQSSIEPEETLDDDVFASKDDTDENSDCYVCAKNLKKSSKAKLDEEEEVRIGLEFDSDENHYEIIRDPIYEEISDTPPPLPLSPPPTTVDINDSIPTRSIFEGASKYDILNYLETAKERGIVVESEDDSEVRSPEHSRISSLDLSSRISQLSNASDSSEDSCNLIISPTDTASITSDKVRKSSVEIERNDSGVGSETSKCSRSRWQHLPASHQHGCEDCDQPVETQVTDSGLMFAPLVCRKCAKRRAERREIITEIVETEEKYGRDLKIILEEFYRPMLVAGLLSPEQLSAIFLNVEELLENNAALAEKLRDALEIATDQGDEDLLTVNIGSIFLDAVPMLHAFESYCTRQGAASLLLANLEKEKELLRIFLRVSQMENSVLRRMNLNSFLMVPVQRVTKYPLLLARLYRVTPGHLKSREALRMAQTKIELHLEHINSLAKDISTTKLWRRISIINGRRSSSETDMINIKLRKVAVDVLEWNHDEVRFAMEGKLLYTQPTDNNWRRGRTIKLTPVNAMLVTLGKPTEHYQPDSDEILAFPRKNGIRDATLLLVREKSGRYGLLREPLYLDRCIICSEADVEDYFEVQELATKDTYLFKAEDGDQTKRWFRQLQYHAQGLGAWRKRRNALANIMINGMQLRT</sequence>
<dbReference type="SUPFAM" id="SSF48065">
    <property type="entry name" value="DBL homology domain (DH-domain)"/>
    <property type="match status" value="1"/>
</dbReference>
<feature type="region of interest" description="Disordered" evidence="3">
    <location>
        <begin position="444"/>
        <end position="564"/>
    </location>
</feature>
<evidence type="ECO:0008006" key="7">
    <source>
        <dbReference type="Google" id="ProtNLM"/>
    </source>
</evidence>
<organism evidence="6">
    <name type="scientific">Cuerna arida</name>
    <dbReference type="NCBI Taxonomy" id="1464854"/>
    <lineage>
        <taxon>Eukaryota</taxon>
        <taxon>Metazoa</taxon>
        <taxon>Ecdysozoa</taxon>
        <taxon>Arthropoda</taxon>
        <taxon>Hexapoda</taxon>
        <taxon>Insecta</taxon>
        <taxon>Pterygota</taxon>
        <taxon>Neoptera</taxon>
        <taxon>Paraneoptera</taxon>
        <taxon>Hemiptera</taxon>
        <taxon>Auchenorrhyncha</taxon>
        <taxon>Membracoidea</taxon>
        <taxon>Cicadellidae</taxon>
        <taxon>Cicadellinae</taxon>
        <taxon>Proconiini</taxon>
        <taxon>Cuerna</taxon>
    </lineage>
</organism>
<feature type="compositionally biased region" description="Basic and acidic residues" evidence="3">
    <location>
        <begin position="511"/>
        <end position="530"/>
    </location>
</feature>
<evidence type="ECO:0000259" key="4">
    <source>
        <dbReference type="PROSITE" id="PS50003"/>
    </source>
</evidence>
<feature type="region of interest" description="Disordered" evidence="3">
    <location>
        <begin position="19"/>
        <end position="63"/>
    </location>
</feature>
<evidence type="ECO:0000256" key="1">
    <source>
        <dbReference type="ARBA" id="ARBA00004496"/>
    </source>
</evidence>
<dbReference type="SMART" id="SM00325">
    <property type="entry name" value="RhoGEF"/>
    <property type="match status" value="1"/>
</dbReference>
<reference evidence="6" key="1">
    <citation type="submission" date="2015-11" db="EMBL/GenBank/DDBJ databases">
        <title>De novo transcriptome assembly of four potential Pierce s Disease insect vectors from Arizona vineyards.</title>
        <authorList>
            <person name="Tassone E.E."/>
        </authorList>
    </citation>
    <scope>NUCLEOTIDE SEQUENCE</scope>
</reference>
<feature type="region of interest" description="Disordered" evidence="3">
    <location>
        <begin position="1049"/>
        <end position="1068"/>
    </location>
</feature>
<feature type="compositionally biased region" description="Polar residues" evidence="3">
    <location>
        <begin position="293"/>
        <end position="305"/>
    </location>
</feature>
<feature type="region of interest" description="Disordered" evidence="3">
    <location>
        <begin position="135"/>
        <end position="156"/>
    </location>
</feature>
<dbReference type="GO" id="GO:0031097">
    <property type="term" value="C:medial cortex"/>
    <property type="evidence" value="ECO:0007669"/>
    <property type="project" value="UniProtKB-ARBA"/>
</dbReference>
<dbReference type="InterPro" id="IPR035899">
    <property type="entry name" value="DBL_dom_sf"/>
</dbReference>
<feature type="compositionally biased region" description="Low complexity" evidence="3">
    <location>
        <begin position="322"/>
        <end position="333"/>
    </location>
</feature>
<dbReference type="Gene3D" id="1.20.900.10">
    <property type="entry name" value="Dbl homology (DH) domain"/>
    <property type="match status" value="1"/>
</dbReference>
<feature type="region of interest" description="Disordered" evidence="3">
    <location>
        <begin position="577"/>
        <end position="649"/>
    </location>
</feature>
<evidence type="ECO:0000313" key="6">
    <source>
        <dbReference type="EMBL" id="JAS44662.1"/>
    </source>
</evidence>
<dbReference type="PANTHER" id="PTHR46006">
    <property type="entry name" value="RHO GUANINE NUCLEOTIDE EXCHANGE FACTOR AT 64C, ISOFORM A"/>
    <property type="match status" value="1"/>
</dbReference>
<dbReference type="EMBL" id="GECZ01025107">
    <property type="protein sequence ID" value="JAS44662.1"/>
    <property type="molecule type" value="Transcribed_RNA"/>
</dbReference>
<comment type="subcellular location">
    <subcellularLocation>
        <location evidence="1">Cytoplasm</location>
    </subcellularLocation>
</comment>
<dbReference type="PROSITE" id="PS50010">
    <property type="entry name" value="DH_2"/>
    <property type="match status" value="1"/>
</dbReference>
<dbReference type="InterPro" id="IPR000219">
    <property type="entry name" value="DH_dom"/>
</dbReference>
<gene>
    <name evidence="6" type="ORF">g.39250</name>
</gene>
<feature type="compositionally biased region" description="Polar residues" evidence="3">
    <location>
        <begin position="551"/>
        <end position="564"/>
    </location>
</feature>
<dbReference type="PANTHER" id="PTHR46006:SF5">
    <property type="entry name" value="DH DOMAIN-CONTAINING PROTEIN"/>
    <property type="match status" value="1"/>
</dbReference>
<feature type="compositionally biased region" description="Polar residues" evidence="3">
    <location>
        <begin position="267"/>
        <end position="281"/>
    </location>
</feature>